<reference evidence="9" key="1">
    <citation type="submission" date="2025-08" db="UniProtKB">
        <authorList>
            <consortium name="RefSeq"/>
        </authorList>
    </citation>
    <scope>IDENTIFICATION</scope>
</reference>
<protein>
    <submittedName>
        <fullName evidence="9">Interleukin-17D</fullName>
    </submittedName>
</protein>
<dbReference type="AlphaFoldDB" id="A0A6J2WDA0"/>
<comment type="subcellular location">
    <subcellularLocation>
        <location evidence="1">Secreted</location>
    </subcellularLocation>
</comment>
<organism evidence="8 9">
    <name type="scientific">Chanos chanos</name>
    <name type="common">Milkfish</name>
    <name type="synonym">Mugil chanos</name>
    <dbReference type="NCBI Taxonomy" id="29144"/>
    <lineage>
        <taxon>Eukaryota</taxon>
        <taxon>Metazoa</taxon>
        <taxon>Chordata</taxon>
        <taxon>Craniata</taxon>
        <taxon>Vertebrata</taxon>
        <taxon>Euteleostomi</taxon>
        <taxon>Actinopterygii</taxon>
        <taxon>Neopterygii</taxon>
        <taxon>Teleostei</taxon>
        <taxon>Ostariophysi</taxon>
        <taxon>Gonorynchiformes</taxon>
        <taxon>Chanidae</taxon>
        <taxon>Chanos</taxon>
    </lineage>
</organism>
<dbReference type="PRINTS" id="PR01932">
    <property type="entry name" value="INTRLEUKIN17"/>
</dbReference>
<keyword evidence="8" id="KW-1185">Reference proteome</keyword>
<dbReference type="GO" id="GO:0006954">
    <property type="term" value="P:inflammatory response"/>
    <property type="evidence" value="ECO:0007669"/>
    <property type="project" value="InterPro"/>
</dbReference>
<evidence type="ECO:0000313" key="8">
    <source>
        <dbReference type="Proteomes" id="UP000504632"/>
    </source>
</evidence>
<dbReference type="Proteomes" id="UP000504632">
    <property type="component" value="Chromosome 10"/>
</dbReference>
<dbReference type="CTD" id="53342"/>
<dbReference type="GO" id="GO:0005125">
    <property type="term" value="F:cytokine activity"/>
    <property type="evidence" value="ECO:0007669"/>
    <property type="project" value="UniProtKB-KW"/>
</dbReference>
<dbReference type="Gene3D" id="2.10.90.10">
    <property type="entry name" value="Cystine-knot cytokines"/>
    <property type="match status" value="1"/>
</dbReference>
<keyword evidence="5 7" id="KW-0732">Signal</keyword>
<dbReference type="InterPro" id="IPR010345">
    <property type="entry name" value="IL-17_fam"/>
</dbReference>
<dbReference type="RefSeq" id="XP_030643455.1">
    <property type="nucleotide sequence ID" value="XM_030787595.1"/>
</dbReference>
<dbReference type="Pfam" id="PF06083">
    <property type="entry name" value="IL17"/>
    <property type="match status" value="1"/>
</dbReference>
<dbReference type="SUPFAM" id="SSF57501">
    <property type="entry name" value="Cystine-knot cytokines"/>
    <property type="match status" value="1"/>
</dbReference>
<keyword evidence="4" id="KW-0964">Secreted</keyword>
<evidence type="ECO:0000313" key="9">
    <source>
        <dbReference type="RefSeq" id="XP_030643455.1"/>
    </source>
</evidence>
<dbReference type="InterPro" id="IPR020440">
    <property type="entry name" value="IL-17_chr"/>
</dbReference>
<evidence type="ECO:0000256" key="1">
    <source>
        <dbReference type="ARBA" id="ARBA00004613"/>
    </source>
</evidence>
<dbReference type="GeneID" id="115823535"/>
<dbReference type="FunCoup" id="A0A6J2WDA0">
    <property type="interactions" value="662"/>
</dbReference>
<evidence type="ECO:0000256" key="6">
    <source>
        <dbReference type="SAM" id="MobiDB-lite"/>
    </source>
</evidence>
<sequence length="209" mass="23287">MLIRTVSPFLLMLLLWTGNASGAKGARVSRRLARTRPCLDLPEEILEQMFGRLSVGVLSAFHHTLQLAPLERQNLTCPSAGRLASDRKSRTPVNFLSLSPWAYRISHDPARYPRFIPEAYCLCKGCLTGPNGEESDQYRSTPVYIPTVIMRRTGTCVGGRHSYIESYVSVPVGCTCVPLLEKDKNAQIRSQSTNRARPKSGTKEKHGQK</sequence>
<comment type="similarity">
    <text evidence="2">Belongs to the IL-17 family.</text>
</comment>
<proteinExistence type="inferred from homology"/>
<dbReference type="InterPro" id="IPR029034">
    <property type="entry name" value="Cystine-knot_cytokine"/>
</dbReference>
<feature type="region of interest" description="Disordered" evidence="6">
    <location>
        <begin position="187"/>
        <end position="209"/>
    </location>
</feature>
<evidence type="ECO:0000256" key="4">
    <source>
        <dbReference type="ARBA" id="ARBA00022525"/>
    </source>
</evidence>
<evidence type="ECO:0000256" key="3">
    <source>
        <dbReference type="ARBA" id="ARBA00022514"/>
    </source>
</evidence>
<dbReference type="GO" id="GO:0005615">
    <property type="term" value="C:extracellular space"/>
    <property type="evidence" value="ECO:0007669"/>
    <property type="project" value="UniProtKB-KW"/>
</dbReference>
<feature type="signal peptide" evidence="7">
    <location>
        <begin position="1"/>
        <end position="22"/>
    </location>
</feature>
<dbReference type="FunFam" id="2.10.90.10:FF:000044">
    <property type="entry name" value="Interleukin 17D"/>
    <property type="match status" value="1"/>
</dbReference>
<dbReference type="OrthoDB" id="9858224at2759"/>
<evidence type="ECO:0000256" key="2">
    <source>
        <dbReference type="ARBA" id="ARBA00007236"/>
    </source>
</evidence>
<dbReference type="InParanoid" id="A0A6J2WDA0"/>
<name>A0A6J2WDA0_CHACN</name>
<evidence type="ECO:0000256" key="7">
    <source>
        <dbReference type="SAM" id="SignalP"/>
    </source>
</evidence>
<evidence type="ECO:0000256" key="5">
    <source>
        <dbReference type="ARBA" id="ARBA00022729"/>
    </source>
</evidence>
<keyword evidence="3" id="KW-0202">Cytokine</keyword>
<gene>
    <name evidence="9" type="primary">il17d</name>
</gene>
<accession>A0A6J2WDA0</accession>
<feature type="chain" id="PRO_5026769071" evidence="7">
    <location>
        <begin position="23"/>
        <end position="209"/>
    </location>
</feature>